<dbReference type="GO" id="GO:0015179">
    <property type="term" value="F:L-amino acid transmembrane transporter activity"/>
    <property type="evidence" value="ECO:0007669"/>
    <property type="project" value="TreeGrafter"/>
</dbReference>
<reference evidence="7" key="1">
    <citation type="submission" date="2023-11" db="EMBL/GenBank/DDBJ databases">
        <title>Genome assemblies of two species of porcelain crab, Petrolisthes cinctipes and Petrolisthes manimaculis (Anomura: Porcellanidae).</title>
        <authorList>
            <person name="Angst P."/>
        </authorList>
    </citation>
    <scope>NUCLEOTIDE SEQUENCE</scope>
    <source>
        <strain evidence="7">PB745_02</strain>
        <tissue evidence="7">Gill</tissue>
    </source>
</reference>
<keyword evidence="8" id="KW-1185">Reference proteome</keyword>
<evidence type="ECO:0000256" key="3">
    <source>
        <dbReference type="ARBA" id="ARBA00022989"/>
    </source>
</evidence>
<dbReference type="AlphaFoldDB" id="A0AAE1TIX2"/>
<feature type="transmembrane region" description="Helical" evidence="5">
    <location>
        <begin position="254"/>
        <end position="274"/>
    </location>
</feature>
<feature type="transmembrane region" description="Helical" evidence="5">
    <location>
        <begin position="40"/>
        <end position="64"/>
    </location>
</feature>
<feature type="transmembrane region" description="Helical" evidence="5">
    <location>
        <begin position="101"/>
        <end position="120"/>
    </location>
</feature>
<dbReference type="Pfam" id="PF01490">
    <property type="entry name" value="Aa_trans"/>
    <property type="match status" value="1"/>
</dbReference>
<feature type="transmembrane region" description="Helical" evidence="5">
    <location>
        <begin position="70"/>
        <end position="89"/>
    </location>
</feature>
<organism evidence="7 8">
    <name type="scientific">Petrolisthes manimaculis</name>
    <dbReference type="NCBI Taxonomy" id="1843537"/>
    <lineage>
        <taxon>Eukaryota</taxon>
        <taxon>Metazoa</taxon>
        <taxon>Ecdysozoa</taxon>
        <taxon>Arthropoda</taxon>
        <taxon>Crustacea</taxon>
        <taxon>Multicrustacea</taxon>
        <taxon>Malacostraca</taxon>
        <taxon>Eumalacostraca</taxon>
        <taxon>Eucarida</taxon>
        <taxon>Decapoda</taxon>
        <taxon>Pleocyemata</taxon>
        <taxon>Anomura</taxon>
        <taxon>Galatheoidea</taxon>
        <taxon>Porcellanidae</taxon>
        <taxon>Petrolisthes</taxon>
    </lineage>
</organism>
<sequence length="365" mass="39997">MLEERWPQKYLGGSRMPYMDIAEKSLGSIGRKVALWSVDLNLFGSTAVFIILISEMVSSVMYVYTDGECPVTKCALIIIVGVCLTPFSWLGSPKDFWQASLLAVISTTTAVIVIIVQIFLSHDALPENPPYPNPTIFSFSLGFGAILFAFGGASVFPTIQNDMANRSSFWKSVVIGFIGILSLYFPVSVIGYVMYGDTVKSNILLTVELTPIVTVAIALEIVNLLCTFMISLNPVLQSIEEALNVPANFGWKRVVTRSGIVMCQILIGITVPSFGKILNLIGGSLITICTFILPPLMYMKLVDDRSDPKWPVRKIETWERILLIEIMIVGVLGGLCSTLTSAYDVVVTSFSSSCFTEFNTCSDPT</sequence>
<feature type="transmembrane region" description="Helical" evidence="5">
    <location>
        <begin position="136"/>
        <end position="156"/>
    </location>
</feature>
<dbReference type="Proteomes" id="UP001292094">
    <property type="component" value="Unassembled WGS sequence"/>
</dbReference>
<protein>
    <recommendedName>
        <fullName evidence="6">Amino acid transporter transmembrane domain-containing protein</fullName>
    </recommendedName>
</protein>
<feature type="transmembrane region" description="Helical" evidence="5">
    <location>
        <begin position="212"/>
        <end position="233"/>
    </location>
</feature>
<accession>A0AAE1TIX2</accession>
<feature type="transmembrane region" description="Helical" evidence="5">
    <location>
        <begin position="280"/>
        <end position="301"/>
    </location>
</feature>
<dbReference type="PANTHER" id="PTHR22950">
    <property type="entry name" value="AMINO ACID TRANSPORTER"/>
    <property type="match status" value="1"/>
</dbReference>
<dbReference type="EMBL" id="JAWZYT010007135">
    <property type="protein sequence ID" value="KAK4287028.1"/>
    <property type="molecule type" value="Genomic_DNA"/>
</dbReference>
<dbReference type="Gene3D" id="1.20.1740.10">
    <property type="entry name" value="Amino acid/polyamine transporter I"/>
    <property type="match status" value="1"/>
</dbReference>
<keyword evidence="2 5" id="KW-0812">Transmembrane</keyword>
<evidence type="ECO:0000256" key="5">
    <source>
        <dbReference type="SAM" id="Phobius"/>
    </source>
</evidence>
<gene>
    <name evidence="7" type="ORF">Pmani_039885</name>
</gene>
<name>A0AAE1TIX2_9EUCA</name>
<evidence type="ECO:0000256" key="1">
    <source>
        <dbReference type="ARBA" id="ARBA00004141"/>
    </source>
</evidence>
<evidence type="ECO:0000313" key="7">
    <source>
        <dbReference type="EMBL" id="KAK4287028.1"/>
    </source>
</evidence>
<dbReference type="InterPro" id="IPR013057">
    <property type="entry name" value="AA_transpt_TM"/>
</dbReference>
<comment type="caution">
    <text evidence="7">The sequence shown here is derived from an EMBL/GenBank/DDBJ whole genome shotgun (WGS) entry which is preliminary data.</text>
</comment>
<keyword evidence="4 5" id="KW-0472">Membrane</keyword>
<keyword evidence="3 5" id="KW-1133">Transmembrane helix</keyword>
<feature type="transmembrane region" description="Helical" evidence="5">
    <location>
        <begin position="168"/>
        <end position="192"/>
    </location>
</feature>
<dbReference type="PANTHER" id="PTHR22950:SF703">
    <property type="entry name" value="AMINO ACID TRANSPORTER TRANSMEMBRANE DOMAIN-CONTAINING PROTEIN"/>
    <property type="match status" value="1"/>
</dbReference>
<comment type="subcellular location">
    <subcellularLocation>
        <location evidence="1">Membrane</location>
        <topology evidence="1">Multi-pass membrane protein</topology>
    </subcellularLocation>
</comment>
<proteinExistence type="predicted"/>
<dbReference type="GO" id="GO:0005774">
    <property type="term" value="C:vacuolar membrane"/>
    <property type="evidence" value="ECO:0007669"/>
    <property type="project" value="TreeGrafter"/>
</dbReference>
<evidence type="ECO:0000256" key="2">
    <source>
        <dbReference type="ARBA" id="ARBA00022692"/>
    </source>
</evidence>
<feature type="transmembrane region" description="Helical" evidence="5">
    <location>
        <begin position="322"/>
        <end position="343"/>
    </location>
</feature>
<evidence type="ECO:0000256" key="4">
    <source>
        <dbReference type="ARBA" id="ARBA00023136"/>
    </source>
</evidence>
<evidence type="ECO:0000259" key="6">
    <source>
        <dbReference type="Pfam" id="PF01490"/>
    </source>
</evidence>
<evidence type="ECO:0000313" key="8">
    <source>
        <dbReference type="Proteomes" id="UP001292094"/>
    </source>
</evidence>
<feature type="domain" description="Amino acid transporter transmembrane" evidence="6">
    <location>
        <begin position="14"/>
        <end position="328"/>
    </location>
</feature>